<dbReference type="InterPro" id="IPR025738">
    <property type="entry name" value="BatD"/>
</dbReference>
<sequence>MRILQLLFLFLSISISLKSQVSFEATTDAKQVLTGSTFQVQFTLHNAEGGSFTAPDFGGLQIVQGPSQSMQTSIINGSMSSSLSYVYVLTSTRLGTFTIGSATIRAGRNILKTKPIQIEFLKSSNIKAESKQFFIKATLDTTTAYVGQQITLSYKLYTQVSIQNIEVVTGSSFDDFYKVEAENDKNGVLREIINGQQYTTKVLGKIFLFPLKAGHLTISPVVYRVSIGEDDPWGFNMSSIFRQQMETVLSNELSLKVLPLPKPIPQQFSGAVGQYKIDFKGVNQQYNLSDAINISMYLEGDGNLNQIKPNIFNQDTSFEFTESRVSDIQKAAPTQKLIQSRYYDYLLTPKKPGAYTLKPEFIFFNPYTGTYESVRDSFNVQINSQIVKNEQARNTNEIRDIYTKESMSTSDGLLWNKWFIWVFLSLPVLLGFIFKTLDIDSIKKIWNQKKSTQNNPYHKTDSQGISNIHNLEQLFIRVINTKLNTHHQNLQEIKQYLALEPDINLKLPITNLMQEFDFLKYTGTHDVHALQEFKQKLDLIIGRD</sequence>
<comment type="caution">
    <text evidence="3">The sequence shown here is derived from an EMBL/GenBank/DDBJ whole genome shotgun (WGS) entry which is preliminary data.</text>
</comment>
<evidence type="ECO:0000313" key="4">
    <source>
        <dbReference type="Proteomes" id="UP000808349"/>
    </source>
</evidence>
<dbReference type="PANTHER" id="PTHR40940">
    <property type="entry name" value="PROTEIN BATD-RELATED"/>
    <property type="match status" value="1"/>
</dbReference>
<dbReference type="AlphaFoldDB" id="A0A9D7XDX3"/>
<protein>
    <submittedName>
        <fullName evidence="3">Protein BatD</fullName>
    </submittedName>
</protein>
<dbReference type="EMBL" id="JADKFW010000004">
    <property type="protein sequence ID" value="MBK9717145.1"/>
    <property type="molecule type" value="Genomic_DNA"/>
</dbReference>
<keyword evidence="1" id="KW-0472">Membrane</keyword>
<reference evidence="3 4" key="1">
    <citation type="submission" date="2020-10" db="EMBL/GenBank/DDBJ databases">
        <title>Connecting structure to function with the recovery of over 1000 high-quality activated sludge metagenome-assembled genomes encoding full-length rRNA genes using long-read sequencing.</title>
        <authorList>
            <person name="Singleton C.M."/>
            <person name="Petriglieri F."/>
            <person name="Kristensen J.M."/>
            <person name="Kirkegaard R.H."/>
            <person name="Michaelsen T.Y."/>
            <person name="Andersen M.H."/>
            <person name="Karst S.M."/>
            <person name="Dueholm M.S."/>
            <person name="Nielsen P.H."/>
            <person name="Albertsen M."/>
        </authorList>
    </citation>
    <scope>NUCLEOTIDE SEQUENCE [LARGE SCALE GENOMIC DNA]</scope>
    <source>
        <strain evidence="3">Ribe_18-Q3-R11-54_BAT3C.373</strain>
    </source>
</reference>
<keyword evidence="1" id="KW-1133">Transmembrane helix</keyword>
<evidence type="ECO:0000256" key="2">
    <source>
        <dbReference type="SAM" id="SignalP"/>
    </source>
</evidence>
<feature type="signal peptide" evidence="2">
    <location>
        <begin position="1"/>
        <end position="21"/>
    </location>
</feature>
<dbReference type="Proteomes" id="UP000808349">
    <property type="component" value="Unassembled WGS sequence"/>
</dbReference>
<evidence type="ECO:0000313" key="3">
    <source>
        <dbReference type="EMBL" id="MBK9717145.1"/>
    </source>
</evidence>
<keyword evidence="2" id="KW-0732">Signal</keyword>
<dbReference type="PANTHER" id="PTHR40940:SF2">
    <property type="entry name" value="BATD"/>
    <property type="match status" value="1"/>
</dbReference>
<name>A0A9D7XDX3_9BACT</name>
<dbReference type="Pfam" id="PF13584">
    <property type="entry name" value="BatD"/>
    <property type="match status" value="2"/>
</dbReference>
<keyword evidence="1" id="KW-0812">Transmembrane</keyword>
<evidence type="ECO:0000256" key="1">
    <source>
        <dbReference type="SAM" id="Phobius"/>
    </source>
</evidence>
<proteinExistence type="predicted"/>
<accession>A0A9D7XDX3</accession>
<organism evidence="3 4">
    <name type="scientific">Candidatus Defluviibacterium haderslevense</name>
    <dbReference type="NCBI Taxonomy" id="2981993"/>
    <lineage>
        <taxon>Bacteria</taxon>
        <taxon>Pseudomonadati</taxon>
        <taxon>Bacteroidota</taxon>
        <taxon>Saprospiria</taxon>
        <taxon>Saprospirales</taxon>
        <taxon>Saprospiraceae</taxon>
        <taxon>Candidatus Defluviibacterium</taxon>
    </lineage>
</organism>
<feature type="transmembrane region" description="Helical" evidence="1">
    <location>
        <begin position="418"/>
        <end position="437"/>
    </location>
</feature>
<feature type="chain" id="PRO_5038978334" evidence="2">
    <location>
        <begin position="22"/>
        <end position="544"/>
    </location>
</feature>
<gene>
    <name evidence="3" type="ORF">IPO85_06470</name>
</gene>